<protein>
    <recommendedName>
        <fullName evidence="3">IS66 family insertion sequence element accessory protein TnpB</fullName>
    </recommendedName>
</protein>
<dbReference type="AlphaFoldDB" id="A0A7K3WWL7"/>
<dbReference type="Proteomes" id="UP000486602">
    <property type="component" value="Unassembled WGS sequence"/>
</dbReference>
<evidence type="ECO:0000313" key="2">
    <source>
        <dbReference type="Proteomes" id="UP000486602"/>
    </source>
</evidence>
<organism evidence="1 2">
    <name type="scientific">Cryomorpha ignava</name>
    <dbReference type="NCBI Taxonomy" id="101383"/>
    <lineage>
        <taxon>Bacteria</taxon>
        <taxon>Pseudomonadati</taxon>
        <taxon>Bacteroidota</taxon>
        <taxon>Flavobacteriia</taxon>
        <taxon>Flavobacteriales</taxon>
        <taxon>Cryomorphaceae</taxon>
        <taxon>Cryomorpha</taxon>
    </lineage>
</organism>
<proteinExistence type="predicted"/>
<comment type="caution">
    <text evidence="1">The sequence shown here is derived from an EMBL/GenBank/DDBJ whole genome shotgun (WGS) entry which is preliminary data.</text>
</comment>
<evidence type="ECO:0008006" key="3">
    <source>
        <dbReference type="Google" id="ProtNLM"/>
    </source>
</evidence>
<name>A0A7K3WWL7_9FLAO</name>
<evidence type="ECO:0000313" key="1">
    <source>
        <dbReference type="EMBL" id="NEN25924.1"/>
    </source>
</evidence>
<dbReference type="NCBIfam" id="NF047593">
    <property type="entry name" value="IS66_ISAeme5_TnpA"/>
    <property type="match status" value="1"/>
</dbReference>
<gene>
    <name evidence="1" type="ORF">G3O08_20745</name>
</gene>
<accession>A0A7K3WWL7</accession>
<dbReference type="RefSeq" id="WP_163287357.1">
    <property type="nucleotide sequence ID" value="NZ_JAAGVY010000135.1"/>
</dbReference>
<sequence>MKLQEKMFALVQAWQESGMVRQEFLSDKAISLSKFNYWLYKYRKSQQKHPQNLPVRSTPGDFKSFVLSDEAIETSGQSVSMEITTPSGVRITIYN</sequence>
<reference evidence="1 2" key="1">
    <citation type="submission" date="2020-02" db="EMBL/GenBank/DDBJ databases">
        <title>Out from the shadows clarifying the taxonomy of the family Cryomorphaceae and related taxa by utilizing the GTDB taxonomic framework.</title>
        <authorList>
            <person name="Bowman J.P."/>
        </authorList>
    </citation>
    <scope>NUCLEOTIDE SEQUENCE [LARGE SCALE GENOMIC DNA]</scope>
    <source>
        <strain evidence="1 2">QSSC 1-22</strain>
    </source>
</reference>
<keyword evidence="2" id="KW-1185">Reference proteome</keyword>
<dbReference type="EMBL" id="JAAGVY010000135">
    <property type="protein sequence ID" value="NEN25924.1"/>
    <property type="molecule type" value="Genomic_DNA"/>
</dbReference>